<dbReference type="EMBL" id="JAQQAF010000008">
    <property type="protein sequence ID" value="KAJ8464793.1"/>
    <property type="molecule type" value="Genomic_DNA"/>
</dbReference>
<evidence type="ECO:0000256" key="2">
    <source>
        <dbReference type="ARBA" id="ARBA00023306"/>
    </source>
</evidence>
<accession>A0AAV8Q541</accession>
<keyword evidence="2" id="KW-0131">Cell cycle</keyword>
<dbReference type="AlphaFoldDB" id="A0AAV8Q541"/>
<dbReference type="Proteomes" id="UP001222027">
    <property type="component" value="Unassembled WGS sequence"/>
</dbReference>
<dbReference type="PANTHER" id="PTHR33142:SF15">
    <property type="entry name" value="CYCLIN-DEPENDENT PROTEIN KINASE INHIBITOR SMR4"/>
    <property type="match status" value="1"/>
</dbReference>
<dbReference type="GO" id="GO:0032875">
    <property type="term" value="P:regulation of DNA endoreduplication"/>
    <property type="evidence" value="ECO:0007669"/>
    <property type="project" value="InterPro"/>
</dbReference>
<dbReference type="InterPro" id="IPR040389">
    <property type="entry name" value="SMR"/>
</dbReference>
<evidence type="ECO:0000256" key="1">
    <source>
        <dbReference type="ARBA" id="ARBA00023013"/>
    </source>
</evidence>
<evidence type="ECO:0000313" key="5">
    <source>
        <dbReference type="Proteomes" id="UP001222027"/>
    </source>
</evidence>
<keyword evidence="5" id="KW-1185">Reference proteome</keyword>
<proteinExistence type="predicted"/>
<dbReference type="GO" id="GO:0005634">
    <property type="term" value="C:nucleus"/>
    <property type="evidence" value="ECO:0007669"/>
    <property type="project" value="TreeGrafter"/>
</dbReference>
<dbReference type="PANTHER" id="PTHR33142">
    <property type="entry name" value="CYCLIN-DEPENDENT PROTEIN KINASE INHIBITOR SMR13"/>
    <property type="match status" value="1"/>
</dbReference>
<evidence type="ECO:0000256" key="3">
    <source>
        <dbReference type="SAM" id="MobiDB-lite"/>
    </source>
</evidence>
<evidence type="ECO:0000313" key="4">
    <source>
        <dbReference type="EMBL" id="KAJ8464793.1"/>
    </source>
</evidence>
<name>A0AAV8Q541_ENSVE</name>
<keyword evidence="1" id="KW-0649">Protein kinase inhibitor</keyword>
<feature type="region of interest" description="Disordered" evidence="3">
    <location>
        <begin position="42"/>
        <end position="62"/>
    </location>
</feature>
<comment type="caution">
    <text evidence="4">The sequence shown here is derived from an EMBL/GenBank/DDBJ whole genome shotgun (WGS) entry which is preliminary data.</text>
</comment>
<organism evidence="4 5">
    <name type="scientific">Ensete ventricosum</name>
    <name type="common">Abyssinian banana</name>
    <name type="synonym">Musa ensete</name>
    <dbReference type="NCBI Taxonomy" id="4639"/>
    <lineage>
        <taxon>Eukaryota</taxon>
        <taxon>Viridiplantae</taxon>
        <taxon>Streptophyta</taxon>
        <taxon>Embryophyta</taxon>
        <taxon>Tracheophyta</taxon>
        <taxon>Spermatophyta</taxon>
        <taxon>Magnoliopsida</taxon>
        <taxon>Liliopsida</taxon>
        <taxon>Zingiberales</taxon>
        <taxon>Musaceae</taxon>
        <taxon>Ensete</taxon>
    </lineage>
</organism>
<gene>
    <name evidence="4" type="ORF">OPV22_027345</name>
</gene>
<protein>
    <submittedName>
        <fullName evidence="4">Uncharacterized protein</fullName>
    </submittedName>
</protein>
<reference evidence="4 5" key="1">
    <citation type="submission" date="2022-12" db="EMBL/GenBank/DDBJ databases">
        <title>Chromosome-scale assembly of the Ensete ventricosum genome.</title>
        <authorList>
            <person name="Dussert Y."/>
            <person name="Stocks J."/>
            <person name="Wendawek A."/>
            <person name="Woldeyes F."/>
            <person name="Nichols R.A."/>
            <person name="Borrell J.S."/>
        </authorList>
    </citation>
    <scope>NUCLEOTIDE SEQUENCE [LARGE SCALE GENOMIC DNA]</scope>
    <source>
        <strain evidence="5">cv. Maze</strain>
        <tissue evidence="4">Seeds</tissue>
    </source>
</reference>
<dbReference type="GO" id="GO:0004860">
    <property type="term" value="F:protein kinase inhibitor activity"/>
    <property type="evidence" value="ECO:0007669"/>
    <property type="project" value="UniProtKB-KW"/>
</dbReference>
<sequence length="82" mass="8998">MEIQKIKMGLPGEEEEVAVGGWETPKRAEYRIPAAVCCPAPPKKKTPSVAFGKRGDPPNNGYFHPPDLEALFALFSRREACA</sequence>